<name>I2H705_HENB6</name>
<dbReference type="SUPFAM" id="SSF53383">
    <property type="entry name" value="PLP-dependent transferases"/>
    <property type="match status" value="1"/>
</dbReference>
<dbReference type="InterPro" id="IPR015422">
    <property type="entry name" value="PyrdxlP-dep_Trfase_small"/>
</dbReference>
<evidence type="ECO:0000256" key="2">
    <source>
        <dbReference type="ARBA" id="ARBA00004998"/>
    </source>
</evidence>
<dbReference type="PIRSF" id="PIRSF000521">
    <property type="entry name" value="Transaminase_4ab_Lys_Orn"/>
    <property type="match status" value="1"/>
</dbReference>
<dbReference type="GO" id="GO:0006591">
    <property type="term" value="P:ornithine metabolic process"/>
    <property type="evidence" value="ECO:0007669"/>
    <property type="project" value="EnsemblFungi"/>
</dbReference>
<evidence type="ECO:0000256" key="1">
    <source>
        <dbReference type="ARBA" id="ARBA00001933"/>
    </source>
</evidence>
<comment type="cofactor">
    <cofactor evidence="1 9">
        <name>pyridoxal 5'-phosphate</name>
        <dbReference type="ChEBI" id="CHEBI:597326"/>
    </cofactor>
</comment>
<dbReference type="OrthoDB" id="10261433at2759"/>
<dbReference type="InParanoid" id="I2H705"/>
<keyword evidence="7 8" id="KW-0663">Pyridoxal phosphate</keyword>
<dbReference type="eggNOG" id="KOG1402">
    <property type="taxonomic scope" value="Eukaryota"/>
</dbReference>
<dbReference type="GO" id="GO:0004587">
    <property type="term" value="F:ornithine aminotransferase activity"/>
    <property type="evidence" value="ECO:0007669"/>
    <property type="project" value="UniProtKB-EC"/>
</dbReference>
<dbReference type="KEGG" id="tbl:TBLA_0G02160"/>
<dbReference type="EC" id="2.6.1.13" evidence="4 9"/>
<dbReference type="HOGENOM" id="CLU_016922_10_3_1"/>
<dbReference type="OMA" id="RSAWDLC"/>
<evidence type="ECO:0000256" key="4">
    <source>
        <dbReference type="ARBA" id="ARBA00012924"/>
    </source>
</evidence>
<dbReference type="GeneID" id="14497289"/>
<sequence length="427" mass="46717">MSNEFKQLSTTQAIQYESEYAAHNYHPLPVVFSKAQGCVINDPEGKSYLDFLSAYSAVNQGHCNPRIINALIDQAKNLTLSSRAFYNDVFPVFASKITSLTGFECVLPMNTGAEAVETSFKLVRKYGYEVKKIPQDKAIIIGARGCFHGRTLGALSLSDDPQATDGFGPLVPGFVSLEYGNYNQYKEFLESDKGKYVTAILLEPIQGEAGVVVPPLDFWPKITELCRKHDVLLIADEIQTGLGRTGKLMCWQNYTTEKPDVVLLGKALSGGTLPVSCVLSSKKIMNVFTPGTHGSTFGGSALASRVAIESLNVIIDDHLIENSEKLGKIFKNQLSVIQKNDANNIITEIRGMGLLMAIVIDSKKANNRTAWDLCLLLKENGLLAKPTHDNIIRLAPPLIVTEKQILEASVIIEKCLKLLPNVPISGD</sequence>
<protein>
    <recommendedName>
        <fullName evidence="4 9">Ornithine aminotransferase</fullName>
        <ecNumber evidence="4 9">2.6.1.13</ecNumber>
    </recommendedName>
</protein>
<dbReference type="NCBIfam" id="TIGR01885">
    <property type="entry name" value="Orn_aminotrans"/>
    <property type="match status" value="1"/>
</dbReference>
<evidence type="ECO:0000313" key="11">
    <source>
        <dbReference type="Proteomes" id="UP000002866"/>
    </source>
</evidence>
<dbReference type="Gene3D" id="3.40.640.10">
    <property type="entry name" value="Type I PLP-dependent aspartate aminotransferase-like (Major domain)"/>
    <property type="match status" value="1"/>
</dbReference>
<dbReference type="PROSITE" id="PS00600">
    <property type="entry name" value="AA_TRANSFER_CLASS_3"/>
    <property type="match status" value="1"/>
</dbReference>
<dbReference type="EMBL" id="HE806322">
    <property type="protein sequence ID" value="CCH62157.1"/>
    <property type="molecule type" value="Genomic_DNA"/>
</dbReference>
<dbReference type="RefSeq" id="XP_004181676.1">
    <property type="nucleotide sequence ID" value="XM_004181628.1"/>
</dbReference>
<comment type="pathway">
    <text evidence="2 9">Amino-acid biosynthesis; L-proline biosynthesis; L-glutamate 5-semialdehyde from L-ornithine: step 1/1.</text>
</comment>
<evidence type="ECO:0000256" key="6">
    <source>
        <dbReference type="ARBA" id="ARBA00022679"/>
    </source>
</evidence>
<dbReference type="InterPro" id="IPR005814">
    <property type="entry name" value="Aminotrans_3"/>
</dbReference>
<evidence type="ECO:0000256" key="8">
    <source>
        <dbReference type="RuleBase" id="RU003560"/>
    </source>
</evidence>
<dbReference type="PANTHER" id="PTHR11986:SF18">
    <property type="entry name" value="ORNITHINE AMINOTRANSFERASE, MITOCHONDRIAL"/>
    <property type="match status" value="1"/>
</dbReference>
<dbReference type="GO" id="GO:0005829">
    <property type="term" value="C:cytosol"/>
    <property type="evidence" value="ECO:0007669"/>
    <property type="project" value="EnsemblFungi"/>
</dbReference>
<dbReference type="GO" id="GO:0030170">
    <property type="term" value="F:pyridoxal phosphate binding"/>
    <property type="evidence" value="ECO:0007669"/>
    <property type="project" value="InterPro"/>
</dbReference>
<keyword evidence="11" id="KW-1185">Reference proteome</keyword>
<dbReference type="UniPathway" id="UPA00098">
    <property type="reaction ID" value="UER00358"/>
</dbReference>
<dbReference type="FunCoup" id="I2H705">
    <property type="interactions" value="882"/>
</dbReference>
<evidence type="ECO:0000256" key="9">
    <source>
        <dbReference type="RuleBase" id="RU365036"/>
    </source>
</evidence>
<dbReference type="InterPro" id="IPR010164">
    <property type="entry name" value="Orn_aminotrans"/>
</dbReference>
<dbReference type="InterPro" id="IPR015421">
    <property type="entry name" value="PyrdxlP-dep_Trfase_major"/>
</dbReference>
<dbReference type="InterPro" id="IPR015424">
    <property type="entry name" value="PyrdxlP-dep_Trfase"/>
</dbReference>
<proteinExistence type="inferred from homology"/>
<reference evidence="10 11" key="1">
    <citation type="journal article" date="2011" name="Proc. Natl. Acad. Sci. U.S.A.">
        <title>Evolutionary erosion of yeast sex chromosomes by mating-type switching accidents.</title>
        <authorList>
            <person name="Gordon J.L."/>
            <person name="Armisen D."/>
            <person name="Proux-Wera E."/>
            <person name="Oheigeartaigh S.S."/>
            <person name="Byrne K.P."/>
            <person name="Wolfe K.H."/>
        </authorList>
    </citation>
    <scope>NUCLEOTIDE SEQUENCE [LARGE SCALE GENOMIC DNA]</scope>
    <source>
        <strain evidence="11">ATCC 34711 / CBS 6284 / DSM 70876 / NBRC 10599 / NRRL Y-10934 / UCD 77-7</strain>
    </source>
</reference>
<dbReference type="AlphaFoldDB" id="I2H705"/>
<dbReference type="InterPro" id="IPR049704">
    <property type="entry name" value="Aminotrans_3_PPA_site"/>
</dbReference>
<dbReference type="CDD" id="cd00610">
    <property type="entry name" value="OAT_like"/>
    <property type="match status" value="1"/>
</dbReference>
<gene>
    <name evidence="10" type="primary">TBLA0G02160</name>
    <name evidence="10" type="ORF">TBLA_0G02160</name>
</gene>
<comment type="similarity">
    <text evidence="3 8">Belongs to the class-III pyridoxal-phosphate-dependent aminotransferase family.</text>
</comment>
<dbReference type="Pfam" id="PF00202">
    <property type="entry name" value="Aminotran_3"/>
    <property type="match status" value="1"/>
</dbReference>
<keyword evidence="6 9" id="KW-0808">Transferase</keyword>
<evidence type="ECO:0000256" key="5">
    <source>
        <dbReference type="ARBA" id="ARBA00022576"/>
    </source>
</evidence>
<organism evidence="10 11">
    <name type="scientific">Henningerozyma blattae (strain ATCC 34711 / CBS 6284 / DSM 70876 / NBRC 10599 / NRRL Y-10934 / UCD 77-7)</name>
    <name type="common">Yeast</name>
    <name type="synonym">Tetrapisispora blattae</name>
    <dbReference type="NCBI Taxonomy" id="1071380"/>
    <lineage>
        <taxon>Eukaryota</taxon>
        <taxon>Fungi</taxon>
        <taxon>Dikarya</taxon>
        <taxon>Ascomycota</taxon>
        <taxon>Saccharomycotina</taxon>
        <taxon>Saccharomycetes</taxon>
        <taxon>Saccharomycetales</taxon>
        <taxon>Saccharomycetaceae</taxon>
        <taxon>Henningerozyma</taxon>
    </lineage>
</organism>
<dbReference type="InterPro" id="IPR050103">
    <property type="entry name" value="Class-III_PLP-dep_AT"/>
</dbReference>
<dbReference type="Gene3D" id="3.90.1150.10">
    <property type="entry name" value="Aspartate Aminotransferase, domain 1"/>
    <property type="match status" value="1"/>
</dbReference>
<dbReference type="GO" id="GO:0019544">
    <property type="term" value="P:L-arginine catabolic process to L-glutamate"/>
    <property type="evidence" value="ECO:0007669"/>
    <property type="project" value="TreeGrafter"/>
</dbReference>
<dbReference type="FunFam" id="3.90.1150.10:FF:000152">
    <property type="entry name" value="Ornithine aminotransferase"/>
    <property type="match status" value="1"/>
</dbReference>
<keyword evidence="5 9" id="KW-0032">Aminotransferase</keyword>
<dbReference type="FunFam" id="3.40.640.10:FF:000011">
    <property type="entry name" value="Ornithine aminotransferase"/>
    <property type="match status" value="1"/>
</dbReference>
<dbReference type="STRING" id="1071380.I2H705"/>
<dbReference type="PANTHER" id="PTHR11986">
    <property type="entry name" value="AMINOTRANSFERASE CLASS III"/>
    <property type="match status" value="1"/>
</dbReference>
<evidence type="ECO:0000256" key="7">
    <source>
        <dbReference type="ARBA" id="ARBA00022898"/>
    </source>
</evidence>
<dbReference type="GO" id="GO:0055129">
    <property type="term" value="P:L-proline biosynthetic process"/>
    <property type="evidence" value="ECO:0007669"/>
    <property type="project" value="UniProtKB-UniPathway"/>
</dbReference>
<comment type="catalytic activity">
    <reaction evidence="9">
        <text>a 2-oxocarboxylate + L-ornithine = L-glutamate 5-semialdehyde + an L-alpha-amino acid</text>
        <dbReference type="Rhea" id="RHEA:13877"/>
        <dbReference type="ChEBI" id="CHEBI:35179"/>
        <dbReference type="ChEBI" id="CHEBI:46911"/>
        <dbReference type="ChEBI" id="CHEBI:58066"/>
        <dbReference type="ChEBI" id="CHEBI:59869"/>
        <dbReference type="EC" id="2.6.1.13"/>
    </reaction>
</comment>
<accession>I2H705</accession>
<evidence type="ECO:0000313" key="10">
    <source>
        <dbReference type="EMBL" id="CCH62157.1"/>
    </source>
</evidence>
<dbReference type="Proteomes" id="UP000002866">
    <property type="component" value="Chromosome 7"/>
</dbReference>
<dbReference type="GO" id="GO:0010121">
    <property type="term" value="P:L-arginine catabolic process to proline via ornithine"/>
    <property type="evidence" value="ECO:0007669"/>
    <property type="project" value="EnsemblFungi"/>
</dbReference>
<dbReference type="GO" id="GO:0042802">
    <property type="term" value="F:identical protein binding"/>
    <property type="evidence" value="ECO:0007669"/>
    <property type="project" value="TreeGrafter"/>
</dbReference>
<evidence type="ECO:0000256" key="3">
    <source>
        <dbReference type="ARBA" id="ARBA00008954"/>
    </source>
</evidence>